<comment type="similarity">
    <text evidence="2">Belongs to the KHG/KDPG aldolase family.</text>
</comment>
<dbReference type="CDD" id="cd00452">
    <property type="entry name" value="KDPG_aldolase"/>
    <property type="match status" value="1"/>
</dbReference>
<dbReference type="EC" id="4.1.3.16" evidence="6"/>
<dbReference type="PROSITE" id="PS00160">
    <property type="entry name" value="ALDOLASE_KDPG_KHG_2"/>
    <property type="match status" value="1"/>
</dbReference>
<dbReference type="InterPro" id="IPR000887">
    <property type="entry name" value="Aldlse_KDPG_KHG"/>
</dbReference>
<evidence type="ECO:0000256" key="5">
    <source>
        <dbReference type="ARBA" id="ARBA00023277"/>
    </source>
</evidence>
<dbReference type="EMBL" id="CP032624">
    <property type="protein sequence ID" value="AYG03636.1"/>
    <property type="molecule type" value="Genomic_DNA"/>
</dbReference>
<evidence type="ECO:0000313" key="6">
    <source>
        <dbReference type="EMBL" id="AYG03636.1"/>
    </source>
</evidence>
<keyword evidence="5" id="KW-0119">Carbohydrate metabolism</keyword>
<dbReference type="GO" id="GO:0008700">
    <property type="term" value="F:(R,S)-4-hydroxy-2-oxoglutarate aldolase activity"/>
    <property type="evidence" value="ECO:0007669"/>
    <property type="project" value="UniProtKB-EC"/>
</dbReference>
<protein>
    <submittedName>
        <fullName evidence="6">Bifunctional 4-hydroxy-2-oxoglutarate aldolase/2-dehydro-3-deoxy-phosphogluconate aldolase</fullName>
        <ecNumber evidence="6">4.1.2.14</ecNumber>
        <ecNumber evidence="6">4.1.3.16</ecNumber>
    </submittedName>
</protein>
<dbReference type="Pfam" id="PF01081">
    <property type="entry name" value="Aldolase"/>
    <property type="match status" value="1"/>
</dbReference>
<dbReference type="Proteomes" id="UP000275069">
    <property type="component" value="Chromosome"/>
</dbReference>
<gene>
    <name evidence="6" type="primary">eda</name>
    <name evidence="6" type="ORF">D7I44_08880</name>
</gene>
<comment type="pathway">
    <text evidence="1">Carbohydrate acid metabolism.</text>
</comment>
<name>A0A387BRM8_9MICO</name>
<sequence length="225" mass="22679">MAASARTDALGARIPLPAVMCASGVVAVLRARDAAQYLPVVRALAAGGVRSIELTLTTAGAIEELPRLRAALGEQAEFGIGTVTSEADAAAAVDAGAEFIVTPNTDLAVIGLCVRRGVPVIPGGLTPSELFAGWKHGASAVKLFPASTVGPDYLGQLRGPFPGLPVVPSGGVGADDAAAWIDAGAVAVSVGGPLLQDAFRGGDLDALTERARRLVAAVRDRRGAR</sequence>
<reference evidence="6 7" key="1">
    <citation type="submission" date="2018-09" db="EMBL/GenBank/DDBJ databases">
        <title>Genome sequencing of strain 2DFW10M-5.</title>
        <authorList>
            <person name="Heo J."/>
            <person name="Kim S.-J."/>
            <person name="Kwon S.-W."/>
        </authorList>
    </citation>
    <scope>NUCLEOTIDE SEQUENCE [LARGE SCALE GENOMIC DNA]</scope>
    <source>
        <strain evidence="6 7">2DFW10M-5</strain>
    </source>
</reference>
<dbReference type="SUPFAM" id="SSF51569">
    <property type="entry name" value="Aldolase"/>
    <property type="match status" value="1"/>
</dbReference>
<evidence type="ECO:0000256" key="1">
    <source>
        <dbReference type="ARBA" id="ARBA00004761"/>
    </source>
</evidence>
<proteinExistence type="inferred from homology"/>
<keyword evidence="7" id="KW-1185">Reference proteome</keyword>
<dbReference type="AlphaFoldDB" id="A0A387BRM8"/>
<dbReference type="Gene3D" id="3.20.20.70">
    <property type="entry name" value="Aldolase class I"/>
    <property type="match status" value="1"/>
</dbReference>
<keyword evidence="4 6" id="KW-0456">Lyase</keyword>
<dbReference type="RefSeq" id="WP_120789169.1">
    <property type="nucleotide sequence ID" value="NZ_CP032624.1"/>
</dbReference>
<dbReference type="NCBIfam" id="TIGR01182">
    <property type="entry name" value="eda"/>
    <property type="match status" value="1"/>
</dbReference>
<dbReference type="EC" id="4.1.2.14" evidence="6"/>
<evidence type="ECO:0000313" key="7">
    <source>
        <dbReference type="Proteomes" id="UP000275069"/>
    </source>
</evidence>
<evidence type="ECO:0000256" key="2">
    <source>
        <dbReference type="ARBA" id="ARBA00006906"/>
    </source>
</evidence>
<evidence type="ECO:0000256" key="3">
    <source>
        <dbReference type="ARBA" id="ARBA00011233"/>
    </source>
</evidence>
<accession>A0A387BRM8</accession>
<comment type="subunit">
    <text evidence="3">Homotrimer.</text>
</comment>
<dbReference type="PANTHER" id="PTHR30246">
    <property type="entry name" value="2-KETO-3-DEOXY-6-PHOSPHOGLUCONATE ALDOLASE"/>
    <property type="match status" value="1"/>
</dbReference>
<dbReference type="PANTHER" id="PTHR30246:SF1">
    <property type="entry name" value="2-DEHYDRO-3-DEOXY-6-PHOSPHOGALACTONATE ALDOLASE-RELATED"/>
    <property type="match status" value="1"/>
</dbReference>
<dbReference type="InterPro" id="IPR013785">
    <property type="entry name" value="Aldolase_TIM"/>
</dbReference>
<organism evidence="6 7">
    <name type="scientific">Gryllotalpicola protaetiae</name>
    <dbReference type="NCBI Taxonomy" id="2419771"/>
    <lineage>
        <taxon>Bacteria</taxon>
        <taxon>Bacillati</taxon>
        <taxon>Actinomycetota</taxon>
        <taxon>Actinomycetes</taxon>
        <taxon>Micrococcales</taxon>
        <taxon>Microbacteriaceae</taxon>
        <taxon>Gryllotalpicola</taxon>
    </lineage>
</organism>
<dbReference type="GO" id="GO:0008675">
    <property type="term" value="F:2-dehydro-3-deoxy-phosphogluconate aldolase activity"/>
    <property type="evidence" value="ECO:0007669"/>
    <property type="project" value="UniProtKB-EC"/>
</dbReference>
<dbReference type="InterPro" id="IPR031338">
    <property type="entry name" value="KDPG/KHG_AS_2"/>
</dbReference>
<dbReference type="OrthoDB" id="9805177at2"/>
<dbReference type="KEGG" id="gry:D7I44_08880"/>
<evidence type="ECO:0000256" key="4">
    <source>
        <dbReference type="ARBA" id="ARBA00023239"/>
    </source>
</evidence>